<dbReference type="GO" id="GO:0016717">
    <property type="term" value="F:oxidoreductase activity, acting on paired donors, with oxidation of a pair of donors resulting in the reduction of molecular oxygen to two molecules of water"/>
    <property type="evidence" value="ECO:0007669"/>
    <property type="project" value="TreeGrafter"/>
</dbReference>
<feature type="domain" description="Cytochrome b5 heme-binding" evidence="2">
    <location>
        <begin position="93"/>
        <end position="140"/>
    </location>
</feature>
<accession>A0A7S4T0U5</accession>
<dbReference type="GO" id="GO:0016020">
    <property type="term" value="C:membrane"/>
    <property type="evidence" value="ECO:0007669"/>
    <property type="project" value="TreeGrafter"/>
</dbReference>
<dbReference type="InterPro" id="IPR001199">
    <property type="entry name" value="Cyt_B5-like_heme/steroid-bd"/>
</dbReference>
<dbReference type="SUPFAM" id="SSF55856">
    <property type="entry name" value="Cytochrome b5-like heme/steroid binding domain"/>
    <property type="match status" value="1"/>
</dbReference>
<reference evidence="3" key="1">
    <citation type="submission" date="2021-01" db="EMBL/GenBank/DDBJ databases">
        <authorList>
            <person name="Corre E."/>
            <person name="Pelletier E."/>
            <person name="Niang G."/>
            <person name="Scheremetjew M."/>
            <person name="Finn R."/>
            <person name="Kale V."/>
            <person name="Holt S."/>
            <person name="Cochrane G."/>
            <person name="Meng A."/>
            <person name="Brown T."/>
            <person name="Cohen L."/>
        </authorList>
    </citation>
    <scope>NUCLEOTIDE SEQUENCE</scope>
    <source>
        <strain evidence="3">GSO104</strain>
    </source>
</reference>
<dbReference type="Gene3D" id="3.10.120.10">
    <property type="entry name" value="Cytochrome b5-like heme/steroid binding domain"/>
    <property type="match status" value="1"/>
</dbReference>
<dbReference type="InterPro" id="IPR012171">
    <property type="entry name" value="Fatty_acid_desaturase"/>
</dbReference>
<keyword evidence="1" id="KW-0732">Signal</keyword>
<sequence length="340" mass="38387">MVSRINSLALALALVSSCSAFTHPTSRVVSHSNFAWKQHQSQTKVFATTLEAPVTTKEEESVMPVGWECDEEANCVQVPACDEEQCRTTLDVRIHGEWYDLSGWRKAHPAGAHWIDWYDGRDATEVMDAFHSEKGRQMYQRLPKSTPETAAALAADIEPDTSTQIAFRELREQLEKDGWWERDMVHEAKLLGIWFSLVAGSAVLAHDLPVLSSMLAALSMTNAGWLGHDYIHGVDKFSDKMRNFAGVAAGLGPTWWSDKHNKHHALSEFLETIPLFKFCLIGQSSKDKYQTNSLSCCVVFFGTDKQQMRWVSMKILQQTLSFLHGHLIRSTTHLCERFSI</sequence>
<proteinExistence type="predicted"/>
<evidence type="ECO:0000259" key="2">
    <source>
        <dbReference type="Pfam" id="PF00173"/>
    </source>
</evidence>
<organism evidence="3">
    <name type="scientific">Ditylum brightwellii</name>
    <dbReference type="NCBI Taxonomy" id="49249"/>
    <lineage>
        <taxon>Eukaryota</taxon>
        <taxon>Sar</taxon>
        <taxon>Stramenopiles</taxon>
        <taxon>Ochrophyta</taxon>
        <taxon>Bacillariophyta</taxon>
        <taxon>Mediophyceae</taxon>
        <taxon>Lithodesmiophycidae</taxon>
        <taxon>Lithodesmiales</taxon>
        <taxon>Lithodesmiaceae</taxon>
        <taxon>Ditylum</taxon>
    </lineage>
</organism>
<dbReference type="PANTHER" id="PTHR19353">
    <property type="entry name" value="FATTY ACID DESATURASE 2"/>
    <property type="match status" value="1"/>
</dbReference>
<dbReference type="GO" id="GO:0006631">
    <property type="term" value="P:fatty acid metabolic process"/>
    <property type="evidence" value="ECO:0007669"/>
    <property type="project" value="UniProtKB-ARBA"/>
</dbReference>
<dbReference type="PANTHER" id="PTHR19353:SF19">
    <property type="entry name" value="DELTA(5) FATTY ACID DESATURASE C-RELATED"/>
    <property type="match status" value="1"/>
</dbReference>
<evidence type="ECO:0000313" key="3">
    <source>
        <dbReference type="EMBL" id="CAE4661622.1"/>
    </source>
</evidence>
<feature type="signal peptide" evidence="1">
    <location>
        <begin position="1"/>
        <end position="20"/>
    </location>
</feature>
<protein>
    <recommendedName>
        <fullName evidence="2">Cytochrome b5 heme-binding domain-containing protein</fullName>
    </recommendedName>
</protein>
<feature type="chain" id="PRO_5030504712" description="Cytochrome b5 heme-binding domain-containing protein" evidence="1">
    <location>
        <begin position="21"/>
        <end position="340"/>
    </location>
</feature>
<name>A0A7S4T0U5_9STRA</name>
<dbReference type="GO" id="GO:0008610">
    <property type="term" value="P:lipid biosynthetic process"/>
    <property type="evidence" value="ECO:0007669"/>
    <property type="project" value="UniProtKB-ARBA"/>
</dbReference>
<dbReference type="PROSITE" id="PS51257">
    <property type="entry name" value="PROKAR_LIPOPROTEIN"/>
    <property type="match status" value="1"/>
</dbReference>
<dbReference type="AlphaFoldDB" id="A0A7S4T0U5"/>
<dbReference type="Pfam" id="PF00173">
    <property type="entry name" value="Cyt-b5"/>
    <property type="match status" value="1"/>
</dbReference>
<evidence type="ECO:0000256" key="1">
    <source>
        <dbReference type="SAM" id="SignalP"/>
    </source>
</evidence>
<dbReference type="InterPro" id="IPR036400">
    <property type="entry name" value="Cyt_B5-like_heme/steroid_sf"/>
</dbReference>
<dbReference type="EMBL" id="HBNS01057360">
    <property type="protein sequence ID" value="CAE4661622.1"/>
    <property type="molecule type" value="Transcribed_RNA"/>
</dbReference>
<gene>
    <name evidence="3" type="ORF">DBRI00130_LOCUS41275</name>
</gene>